<dbReference type="PANTHER" id="PTHR11012">
    <property type="entry name" value="PROTEIN KINASE-LIKE DOMAIN-CONTAINING"/>
    <property type="match status" value="1"/>
</dbReference>
<sequence length="404" mass="48049">MEMELPIKNCQLRVLKTSMEANFPVTLEQSVRRLCEKEGFIKYKIDKRSVSTDGGNYLGILYEIDVKGRTKDGDKELHLFAKHIIKGDSLKILSVSNVYATEIFAYKELSKIFTDLQEEANVPLEERYKMIKVYEESNPEAIIMENIAKKGFTQYYRMEVPSLNFFEISVKQLARFHGLSFILRERRPIFFSEKIKTLKNPFIFDANWIEMMTSLKEASLNHVDEKFKDKLEEAYESLLYKYSQYCDDENLNVCLRHGDYRPCNILIKIHDGDIQELIPVDYQLLHYGCPVFDFLYFIFGGTDREFRNKHLVYLKDLYYETLTTFLQYFDLDVEKVYSREEFERVYKEKLDFGLMTTLILLPFVFASENDVPDFSQSEMRFHIDDRIKERFHGVIEEYMDWGFL</sequence>
<organism evidence="2 3">
    <name type="scientific">Arctia plantaginis</name>
    <name type="common">Wood tiger moth</name>
    <name type="synonym">Phalaena plantaginis</name>
    <dbReference type="NCBI Taxonomy" id="874455"/>
    <lineage>
        <taxon>Eukaryota</taxon>
        <taxon>Metazoa</taxon>
        <taxon>Ecdysozoa</taxon>
        <taxon>Arthropoda</taxon>
        <taxon>Hexapoda</taxon>
        <taxon>Insecta</taxon>
        <taxon>Pterygota</taxon>
        <taxon>Neoptera</taxon>
        <taxon>Endopterygota</taxon>
        <taxon>Lepidoptera</taxon>
        <taxon>Glossata</taxon>
        <taxon>Ditrysia</taxon>
        <taxon>Noctuoidea</taxon>
        <taxon>Erebidae</taxon>
        <taxon>Arctiinae</taxon>
        <taxon>Arctia</taxon>
    </lineage>
</organism>
<dbReference type="OrthoDB" id="7316416at2759"/>
<dbReference type="InterPro" id="IPR015897">
    <property type="entry name" value="CHK_kinase-like"/>
</dbReference>
<accession>A0A8S1BHV9</accession>
<reference evidence="2 3" key="1">
    <citation type="submission" date="2020-04" db="EMBL/GenBank/DDBJ databases">
        <authorList>
            <person name="Wallbank WR R."/>
            <person name="Pardo Diaz C."/>
            <person name="Kozak K."/>
            <person name="Martin S."/>
            <person name="Jiggins C."/>
            <person name="Moest M."/>
            <person name="Warren A I."/>
            <person name="Byers J.R.P. K."/>
            <person name="Montejo-Kovacevich G."/>
            <person name="Yen C E."/>
        </authorList>
    </citation>
    <scope>NUCLEOTIDE SEQUENCE [LARGE SCALE GENOMIC DNA]</scope>
</reference>
<dbReference type="SUPFAM" id="SSF56112">
    <property type="entry name" value="Protein kinase-like (PK-like)"/>
    <property type="match status" value="1"/>
</dbReference>
<dbReference type="InterPro" id="IPR011009">
    <property type="entry name" value="Kinase-like_dom_sf"/>
</dbReference>
<evidence type="ECO:0000313" key="3">
    <source>
        <dbReference type="Proteomes" id="UP000494256"/>
    </source>
</evidence>
<protein>
    <recommendedName>
        <fullName evidence="1">CHK kinase-like domain-containing protein</fullName>
    </recommendedName>
</protein>
<dbReference type="Pfam" id="PF02958">
    <property type="entry name" value="EcKL"/>
    <property type="match status" value="1"/>
</dbReference>
<dbReference type="EMBL" id="CADEBD010000745">
    <property type="protein sequence ID" value="CAB3259607.1"/>
    <property type="molecule type" value="Genomic_DNA"/>
</dbReference>
<dbReference type="PANTHER" id="PTHR11012:SF54">
    <property type="entry name" value="CHK KINASE-LIKE DOMAIN-CONTAINING PROTEIN"/>
    <property type="match status" value="1"/>
</dbReference>
<comment type="caution">
    <text evidence="2">The sequence shown here is derived from an EMBL/GenBank/DDBJ whole genome shotgun (WGS) entry which is preliminary data.</text>
</comment>
<dbReference type="SMART" id="SM00587">
    <property type="entry name" value="CHK"/>
    <property type="match status" value="1"/>
</dbReference>
<evidence type="ECO:0000259" key="1">
    <source>
        <dbReference type="SMART" id="SM00587"/>
    </source>
</evidence>
<proteinExistence type="predicted"/>
<feature type="domain" description="CHK kinase-like" evidence="1">
    <location>
        <begin position="142"/>
        <end position="328"/>
    </location>
</feature>
<gene>
    <name evidence="2" type="ORF">APLA_LOCUS16602</name>
</gene>
<dbReference type="InterPro" id="IPR004119">
    <property type="entry name" value="EcKL"/>
</dbReference>
<dbReference type="Gene3D" id="3.90.1200.10">
    <property type="match status" value="1"/>
</dbReference>
<dbReference type="Proteomes" id="UP000494256">
    <property type="component" value="Unassembled WGS sequence"/>
</dbReference>
<dbReference type="AlphaFoldDB" id="A0A8S1BHV9"/>
<evidence type="ECO:0000313" key="2">
    <source>
        <dbReference type="EMBL" id="CAB3259607.1"/>
    </source>
</evidence>
<name>A0A8S1BHV9_ARCPL</name>